<feature type="region of interest" description="Disordered" evidence="1">
    <location>
        <begin position="340"/>
        <end position="359"/>
    </location>
</feature>
<feature type="compositionally biased region" description="Basic and acidic residues" evidence="1">
    <location>
        <begin position="350"/>
        <end position="359"/>
    </location>
</feature>
<dbReference type="OrthoDB" id="292594at2"/>
<feature type="domain" description="Metallo-beta-lactamase" evidence="2">
    <location>
        <begin position="24"/>
        <end position="232"/>
    </location>
</feature>
<dbReference type="Pfam" id="PF00753">
    <property type="entry name" value="Lactamase_B"/>
    <property type="match status" value="1"/>
</dbReference>
<gene>
    <name evidence="3" type="ORF">SOCEGT47_038380</name>
</gene>
<dbReference type="InterPro" id="IPR001279">
    <property type="entry name" value="Metallo-B-lactamas"/>
</dbReference>
<dbReference type="RefSeq" id="WP_129348391.1">
    <property type="nucleotide sequence ID" value="NZ_CP012670.1"/>
</dbReference>
<evidence type="ECO:0000313" key="4">
    <source>
        <dbReference type="Proteomes" id="UP000295781"/>
    </source>
</evidence>
<reference evidence="3 4" key="1">
    <citation type="submission" date="2015-09" db="EMBL/GenBank/DDBJ databases">
        <title>Sorangium comparison.</title>
        <authorList>
            <person name="Zaburannyi N."/>
            <person name="Bunk B."/>
            <person name="Overmann J."/>
            <person name="Mueller R."/>
        </authorList>
    </citation>
    <scope>NUCLEOTIDE SEQUENCE [LARGE SCALE GENOMIC DNA]</scope>
    <source>
        <strain evidence="3 4">So ceGT47</strain>
    </source>
</reference>
<sequence length="359" mass="38997">MPLPELAPDHLVVLAFGPGRGELVLVRVPPDAWMVVDGCSADRIDYAAAALSHYDAHPRIVILTHPHDDHSGGLTSVIEAATPRDRKEMWPRIGMVPPPGGRPSGFVGGATEDVIAAIETRWSEVPSCRWDMIIGDLEPLGEATLRVVSPRTDLRAEALRRWGIGQPFNSNILSTALLLTWRKRRLLLGSDLVERPGNGWSHCFEVEPQLGDHDVLKVPHHGSDEALHDDILRPGARVPDPLRIFAPFSTKRLPSFAAGRGAHRVVSLGGTSYLTGLPRRHDQQSGRAEVRTLTELGAHHKISFDPTTTGFPDCYVLVSIPPDDGPPTVVQGPGSLRVMRDSSGAAPTTEHTHLLGGER</sequence>
<dbReference type="Gene3D" id="3.60.15.10">
    <property type="entry name" value="Ribonuclease Z/Hydroxyacylglutathione hydrolase-like"/>
    <property type="match status" value="1"/>
</dbReference>
<dbReference type="InterPro" id="IPR036866">
    <property type="entry name" value="RibonucZ/Hydroxyglut_hydro"/>
</dbReference>
<evidence type="ECO:0000259" key="2">
    <source>
        <dbReference type="Pfam" id="PF00753"/>
    </source>
</evidence>
<name>A0A4P2Q206_SORCE</name>
<dbReference type="CDD" id="cd06262">
    <property type="entry name" value="metallo-hydrolase-like_MBL-fold"/>
    <property type="match status" value="1"/>
</dbReference>
<evidence type="ECO:0000313" key="3">
    <source>
        <dbReference type="EMBL" id="AUX23315.1"/>
    </source>
</evidence>
<proteinExistence type="predicted"/>
<dbReference type="SUPFAM" id="SSF56281">
    <property type="entry name" value="Metallo-hydrolase/oxidoreductase"/>
    <property type="match status" value="1"/>
</dbReference>
<dbReference type="EMBL" id="CP012670">
    <property type="protein sequence ID" value="AUX23315.1"/>
    <property type="molecule type" value="Genomic_DNA"/>
</dbReference>
<evidence type="ECO:0000256" key="1">
    <source>
        <dbReference type="SAM" id="MobiDB-lite"/>
    </source>
</evidence>
<protein>
    <recommendedName>
        <fullName evidence="2">Metallo-beta-lactamase domain-containing protein</fullName>
    </recommendedName>
</protein>
<dbReference type="AlphaFoldDB" id="A0A4P2Q206"/>
<organism evidence="3 4">
    <name type="scientific">Sorangium cellulosum</name>
    <name type="common">Polyangium cellulosum</name>
    <dbReference type="NCBI Taxonomy" id="56"/>
    <lineage>
        <taxon>Bacteria</taxon>
        <taxon>Pseudomonadati</taxon>
        <taxon>Myxococcota</taxon>
        <taxon>Polyangia</taxon>
        <taxon>Polyangiales</taxon>
        <taxon>Polyangiaceae</taxon>
        <taxon>Sorangium</taxon>
    </lineage>
</organism>
<dbReference type="Proteomes" id="UP000295781">
    <property type="component" value="Chromosome"/>
</dbReference>
<accession>A0A4P2Q206</accession>